<feature type="transmembrane region" description="Helical" evidence="1">
    <location>
        <begin position="29"/>
        <end position="49"/>
    </location>
</feature>
<protein>
    <submittedName>
        <fullName evidence="2">Uncharacterized protein</fullName>
    </submittedName>
</protein>
<name>Q4C0F6_CROWT</name>
<proteinExistence type="predicted"/>
<dbReference type="AlphaFoldDB" id="Q4C0F6"/>
<reference evidence="2" key="1">
    <citation type="submission" date="2004-02" db="EMBL/GenBank/DDBJ databases">
        <authorList>
            <consortium name="DOE Joint Genome Institute"/>
        </authorList>
    </citation>
    <scope>NUCLEOTIDE SEQUENCE [LARGE SCALE GENOMIC DNA]</scope>
    <source>
        <strain evidence="2">WH 8501</strain>
    </source>
</reference>
<sequence length="87" mass="10150">MLKFNLGITSQKNQSKAIKIRQKYSSFNYLFLGTIVLSISGISLANFLIDTYDIFRHNKLWESNLTKPEKSNQDRLYKTIDIINISF</sequence>
<reference evidence="2" key="2">
    <citation type="submission" date="2005-06" db="EMBL/GenBank/DDBJ databases">
        <title>Sequencing of the draft genome and assembly of Crocosphaera watsonii WH 8501.</title>
        <authorList>
            <consortium name="US DOE Joint Genome Institute (JGI-PGF)"/>
            <person name="Copeland A."/>
            <person name="Lucas S."/>
            <person name="Lapidus A."/>
            <person name="Barry K."/>
            <person name="Detter C."/>
            <person name="Glavina T."/>
            <person name="Hammon N."/>
            <person name="Israni S."/>
            <person name="Pitluck S."/>
            <person name="Richardson P."/>
        </authorList>
    </citation>
    <scope>NUCLEOTIDE SEQUENCE [LARGE SCALE GENOMIC DNA]</scope>
    <source>
        <strain evidence="2">WH 8501</strain>
    </source>
</reference>
<dbReference type="Proteomes" id="UP000003922">
    <property type="component" value="Unassembled WGS sequence"/>
</dbReference>
<comment type="caution">
    <text evidence="2">The sequence shown here is derived from an EMBL/GenBank/DDBJ whole genome shotgun (WGS) entry which is preliminary data.</text>
</comment>
<reference evidence="2" key="3">
    <citation type="submission" date="2016-12" db="EMBL/GenBank/DDBJ databases">
        <title>Annotation of the draft genome assembly of Crocosphaera watsonii WH 8501.</title>
        <authorList>
            <consortium name="US DOE Joint Genome Institute (JGI-ORNL)"/>
            <person name="Larimer F."/>
            <person name="Land M."/>
        </authorList>
    </citation>
    <scope>NUCLEOTIDE SEQUENCE</scope>
    <source>
        <strain evidence="2">WH 8501</strain>
    </source>
</reference>
<evidence type="ECO:0000313" key="3">
    <source>
        <dbReference type="Proteomes" id="UP000003922"/>
    </source>
</evidence>
<keyword evidence="3" id="KW-1185">Reference proteome</keyword>
<accession>Q4C0F6</accession>
<gene>
    <name evidence="2" type="ORF">CwatDRAFT_2979</name>
</gene>
<dbReference type="KEGG" id="cwa:CwatDRAFT_2979"/>
<evidence type="ECO:0000256" key="1">
    <source>
        <dbReference type="SAM" id="Phobius"/>
    </source>
</evidence>
<keyword evidence="1" id="KW-0812">Transmembrane</keyword>
<organism evidence="2 3">
    <name type="scientific">Crocosphaera watsonii WH 8501</name>
    <dbReference type="NCBI Taxonomy" id="165597"/>
    <lineage>
        <taxon>Bacteria</taxon>
        <taxon>Bacillati</taxon>
        <taxon>Cyanobacteriota</taxon>
        <taxon>Cyanophyceae</taxon>
        <taxon>Oscillatoriophycideae</taxon>
        <taxon>Chroococcales</taxon>
        <taxon>Aphanothecaceae</taxon>
        <taxon>Crocosphaera</taxon>
    </lineage>
</organism>
<keyword evidence="1" id="KW-0472">Membrane</keyword>
<keyword evidence="1" id="KW-1133">Transmembrane helix</keyword>
<dbReference type="EMBL" id="AADV02000059">
    <property type="protein sequence ID" value="EAM49647.1"/>
    <property type="molecule type" value="Genomic_DNA"/>
</dbReference>
<evidence type="ECO:0000313" key="2">
    <source>
        <dbReference type="EMBL" id="EAM49647.1"/>
    </source>
</evidence>